<dbReference type="Pfam" id="PF13289">
    <property type="entry name" value="SIR2_2"/>
    <property type="match status" value="1"/>
</dbReference>
<evidence type="ECO:0000313" key="2">
    <source>
        <dbReference type="Proteomes" id="UP000199242"/>
    </source>
</evidence>
<comment type="caution">
    <text evidence="1">The sequence shown here is derived from an EMBL/GenBank/DDBJ whole genome shotgun (WGS) entry which is preliminary data.</text>
</comment>
<dbReference type="EMBL" id="FNHD01000004">
    <property type="protein sequence ID" value="SDL64959.1"/>
    <property type="molecule type" value="Genomic_DNA"/>
</dbReference>
<proteinExistence type="predicted"/>
<dbReference type="Proteomes" id="UP000199242">
    <property type="component" value="Unassembled WGS sequence"/>
</dbReference>
<evidence type="ECO:0000313" key="1">
    <source>
        <dbReference type="EMBL" id="SDL64959.1"/>
    </source>
</evidence>
<gene>
    <name evidence="1" type="ORF">SAMN05216273_10428</name>
</gene>
<name>A0ABY0QRN6_9FLAO</name>
<dbReference type="RefSeq" id="WP_089742332.1">
    <property type="nucleotide sequence ID" value="NZ_FNHD01000004.1"/>
</dbReference>
<dbReference type="InterPro" id="IPR029035">
    <property type="entry name" value="DHS-like_NAD/FAD-binding_dom"/>
</dbReference>
<dbReference type="Gene3D" id="3.40.50.1220">
    <property type="entry name" value="TPP-binding domain"/>
    <property type="match status" value="1"/>
</dbReference>
<accession>A0ABY0QRN6</accession>
<keyword evidence="2" id="KW-1185">Reference proteome</keyword>
<dbReference type="SUPFAM" id="SSF52467">
    <property type="entry name" value="DHS-like NAD/FAD-binding domain"/>
    <property type="match status" value="1"/>
</dbReference>
<sequence length="1029" mass="122751">MNKKFLADIQIIKNAINNNKLVIFAGAGISIDAKVPSWGSLIDDIKNELDLPNNENDFLKIAQIYFNDRQEKEYLEKIRTILGHKKLRYNEIHEELFELNPEHILTTNFEDLLEQVITKNSLPYSIIREDKDLPYSNNTKLLVKVHGDLDLGNLVFKEDDYLEYPQKHPLLDSFIKSIFSTKIVLFIGYSFNDYNLKQIVQYVRNILGKNFQNAYLLSIDNQVHQSHKQYLKNKGINVINYFDADYLKKKNDKEISSNYINDFLKEDNIYGIKSNFFKKINSLSEKGQLLLNFLKFIRFYDKLKISITEQNVINQLYDSLKRFEEVKCLPQDFISRLYPFKSTLENEYLIEYNSLLLKNEYIVDLFFNKIEIEDSKITLIGIEETSKNKIKYILTKLNNALIFFVGKENDKPDSLGFKGFSDISKSIDINSNKKCNCSKCKYERYQLKESLKETISYNISDTTDIAEDMQKAFLNYKFGNYYQSFKMFEEIASKAWSTHKFITYYIAKNNMKSLRALIEWEFQIETKEKESVIEKIEDIDIDKLIFHIPNKSNDEYKLLKIIRDDSVLTKVKNKITEYHNKILETYKLFQNRYSNSVGPYYPQYIYLELYKLLTFYNENYIINDEFSEFKSIINLAIESLMINYSTDNRYGGKIKEFDVDFFGLAVPYIDTEKFVKILDEYNIKEIKFKEDNLEKILSYSNDFFTSYFEEDNIFGLTSNCDIIESQLQKNSFEEQTRRIFNNIMVFLGLIELKTEQFELIKNNLFSFLSINIKLRYTSIKYLRLFLFKNYLNITENDCKKLLEISNKEIYNREKYSLLSIIAEICHHNTYGIVDNIENAKKLLSDFEYKNRHSDTIIFLWAISNKEIKDFYYDIIVERLQNNFDVELYKSAILNKIIDYNLFFEDFISYLNTTNKGNDIEKDGYFIEDGKPKFHSFLFHNDLLFLYRLGVKASDPRLQNLNNLFEFMKFCIYREKYDFSKFKVEWLYLFEHEVFFNEFKKIKPLKKIIESSLKENYNEELALIYTKYFL</sequence>
<organism evidence="1 2">
    <name type="scientific">Chryseobacterium taihuense</name>
    <dbReference type="NCBI Taxonomy" id="1141221"/>
    <lineage>
        <taxon>Bacteria</taxon>
        <taxon>Pseudomonadati</taxon>
        <taxon>Bacteroidota</taxon>
        <taxon>Flavobacteriia</taxon>
        <taxon>Flavobacteriales</taxon>
        <taxon>Weeksellaceae</taxon>
        <taxon>Chryseobacterium group</taxon>
        <taxon>Chryseobacterium</taxon>
    </lineage>
</organism>
<reference evidence="1 2" key="1">
    <citation type="submission" date="2016-10" db="EMBL/GenBank/DDBJ databases">
        <authorList>
            <person name="Varghese N."/>
            <person name="Submissions S."/>
        </authorList>
    </citation>
    <scope>NUCLEOTIDE SEQUENCE [LARGE SCALE GENOMIC DNA]</scope>
    <source>
        <strain evidence="1 2">CGMCC 1.10941</strain>
    </source>
</reference>
<protein>
    <submittedName>
        <fullName evidence="1">SIR2-like domain-containing protein</fullName>
    </submittedName>
</protein>